<keyword evidence="3" id="KW-1185">Reference proteome</keyword>
<proteinExistence type="predicted"/>
<evidence type="ECO:0000256" key="1">
    <source>
        <dbReference type="SAM" id="MobiDB-lite"/>
    </source>
</evidence>
<dbReference type="AlphaFoldDB" id="A0AAU9TUQ7"/>
<feature type="compositionally biased region" description="Basic and acidic residues" evidence="1">
    <location>
        <begin position="37"/>
        <end position="71"/>
    </location>
</feature>
<dbReference type="Proteomes" id="UP001153954">
    <property type="component" value="Unassembled WGS sequence"/>
</dbReference>
<organism evidence="2 3">
    <name type="scientific">Euphydryas editha</name>
    <name type="common">Edith's checkerspot</name>
    <dbReference type="NCBI Taxonomy" id="104508"/>
    <lineage>
        <taxon>Eukaryota</taxon>
        <taxon>Metazoa</taxon>
        <taxon>Ecdysozoa</taxon>
        <taxon>Arthropoda</taxon>
        <taxon>Hexapoda</taxon>
        <taxon>Insecta</taxon>
        <taxon>Pterygota</taxon>
        <taxon>Neoptera</taxon>
        <taxon>Endopterygota</taxon>
        <taxon>Lepidoptera</taxon>
        <taxon>Glossata</taxon>
        <taxon>Ditrysia</taxon>
        <taxon>Papilionoidea</taxon>
        <taxon>Nymphalidae</taxon>
        <taxon>Nymphalinae</taxon>
        <taxon>Euphydryas</taxon>
    </lineage>
</organism>
<evidence type="ECO:0000313" key="2">
    <source>
        <dbReference type="EMBL" id="CAH2090596.1"/>
    </source>
</evidence>
<reference evidence="2" key="1">
    <citation type="submission" date="2022-03" db="EMBL/GenBank/DDBJ databases">
        <authorList>
            <person name="Tunstrom K."/>
        </authorList>
    </citation>
    <scope>NUCLEOTIDE SEQUENCE</scope>
</reference>
<sequence length="71" mass="8419">MQEKIHLEHEAEIESLRSRFRFVALTNNMDRSPSESSLEKIEDRDKQPQSCRDANKGKCLSREGESYKRRH</sequence>
<evidence type="ECO:0000313" key="3">
    <source>
        <dbReference type="Proteomes" id="UP001153954"/>
    </source>
</evidence>
<dbReference type="EMBL" id="CAKOGL010000009">
    <property type="protein sequence ID" value="CAH2090596.1"/>
    <property type="molecule type" value="Genomic_DNA"/>
</dbReference>
<accession>A0AAU9TUQ7</accession>
<gene>
    <name evidence="2" type="ORF">EEDITHA_LOCUS6536</name>
</gene>
<name>A0AAU9TUQ7_EUPED</name>
<comment type="caution">
    <text evidence="2">The sequence shown here is derived from an EMBL/GenBank/DDBJ whole genome shotgun (WGS) entry which is preliminary data.</text>
</comment>
<protein>
    <submittedName>
        <fullName evidence="2">Uncharacterized protein</fullName>
    </submittedName>
</protein>
<feature type="region of interest" description="Disordered" evidence="1">
    <location>
        <begin position="29"/>
        <end position="71"/>
    </location>
</feature>